<dbReference type="Gene3D" id="4.10.320.10">
    <property type="entry name" value="E3-binding domain"/>
    <property type="match status" value="1"/>
</dbReference>
<dbReference type="InterPro" id="IPR011053">
    <property type="entry name" value="Single_hybrid_motif"/>
</dbReference>
<organism evidence="11 12">
    <name type="scientific">Winogradskyella litoriviva</name>
    <dbReference type="NCBI Taxonomy" id="1220182"/>
    <lineage>
        <taxon>Bacteria</taxon>
        <taxon>Pseudomonadati</taxon>
        <taxon>Bacteroidota</taxon>
        <taxon>Flavobacteriia</taxon>
        <taxon>Flavobacteriales</taxon>
        <taxon>Flavobacteriaceae</taxon>
        <taxon>Winogradskyella</taxon>
    </lineage>
</organism>
<dbReference type="EC" id="2.3.1.-" evidence="7"/>
<dbReference type="InterPro" id="IPR023213">
    <property type="entry name" value="CAT-like_dom_sf"/>
</dbReference>
<evidence type="ECO:0000256" key="8">
    <source>
        <dbReference type="SAM" id="MobiDB-lite"/>
    </source>
</evidence>
<dbReference type="Proteomes" id="UP000805085">
    <property type="component" value="Unassembled WGS sequence"/>
</dbReference>
<evidence type="ECO:0000256" key="7">
    <source>
        <dbReference type="RuleBase" id="RU003423"/>
    </source>
</evidence>
<comment type="cofactor">
    <cofactor evidence="1 7">
        <name>(R)-lipoate</name>
        <dbReference type="ChEBI" id="CHEBI:83088"/>
    </cofactor>
</comment>
<dbReference type="InterPro" id="IPR004167">
    <property type="entry name" value="PSBD"/>
</dbReference>
<dbReference type="InterPro" id="IPR050743">
    <property type="entry name" value="2-oxoacid_DH_E2_comp"/>
</dbReference>
<evidence type="ECO:0000256" key="6">
    <source>
        <dbReference type="ARBA" id="ARBA00023315"/>
    </source>
</evidence>
<dbReference type="PANTHER" id="PTHR43178:SF5">
    <property type="entry name" value="LIPOAMIDE ACYLTRANSFERASE COMPONENT OF BRANCHED-CHAIN ALPHA-KETO ACID DEHYDROGENASE COMPLEX, MITOCHONDRIAL"/>
    <property type="match status" value="1"/>
</dbReference>
<evidence type="ECO:0000259" key="10">
    <source>
        <dbReference type="PROSITE" id="PS51826"/>
    </source>
</evidence>
<dbReference type="PROSITE" id="PS51826">
    <property type="entry name" value="PSBD"/>
    <property type="match status" value="1"/>
</dbReference>
<dbReference type="SUPFAM" id="SSF51230">
    <property type="entry name" value="Single hybrid motif"/>
    <property type="match status" value="1"/>
</dbReference>
<dbReference type="PROSITE" id="PS50968">
    <property type="entry name" value="BIOTINYL_LIPOYL"/>
    <property type="match status" value="1"/>
</dbReference>
<comment type="subunit">
    <text evidence="3">Forms a 24-polypeptide structural core with octahedral symmetry.</text>
</comment>
<dbReference type="EMBL" id="JABRWQ010000002">
    <property type="protein sequence ID" value="NRD22882.1"/>
    <property type="molecule type" value="Genomic_DNA"/>
</dbReference>
<dbReference type="Gene3D" id="3.30.559.10">
    <property type="entry name" value="Chloramphenicol acetyltransferase-like domain"/>
    <property type="match status" value="1"/>
</dbReference>
<evidence type="ECO:0000313" key="11">
    <source>
        <dbReference type="EMBL" id="NRD22882.1"/>
    </source>
</evidence>
<dbReference type="PANTHER" id="PTHR43178">
    <property type="entry name" value="DIHYDROLIPOAMIDE ACETYLTRANSFERASE COMPONENT OF PYRUVATE DEHYDROGENASE COMPLEX"/>
    <property type="match status" value="1"/>
</dbReference>
<name>A0ABX2E464_9FLAO</name>
<dbReference type="PROSITE" id="PS00189">
    <property type="entry name" value="LIPOYL"/>
    <property type="match status" value="1"/>
</dbReference>
<feature type="compositionally biased region" description="Basic and acidic residues" evidence="8">
    <location>
        <begin position="222"/>
        <end position="235"/>
    </location>
</feature>
<reference evidence="11 12" key="1">
    <citation type="journal article" date="2015" name="Int. J. Syst. Evol. Microbiol.">
        <title>Winogradskyella litoriviva sp. nov., isolated from coastal seawater.</title>
        <authorList>
            <person name="Nedashkovskaya O.I."/>
            <person name="Kukhlevskiy A.D."/>
            <person name="Zhukova N.V."/>
            <person name="Kim S.J."/>
            <person name="Rhee S.K."/>
            <person name="Mikhailov V.V."/>
        </authorList>
    </citation>
    <scope>NUCLEOTIDE SEQUENCE [LARGE SCALE GENOMIC DNA]</scope>
    <source>
        <strain evidence="11 12">KMM6491</strain>
    </source>
</reference>
<evidence type="ECO:0000256" key="4">
    <source>
        <dbReference type="ARBA" id="ARBA00022679"/>
    </source>
</evidence>
<dbReference type="InterPro" id="IPR000089">
    <property type="entry name" value="Biotin_lipoyl"/>
</dbReference>
<keyword evidence="6 7" id="KW-0012">Acyltransferase</keyword>
<comment type="similarity">
    <text evidence="2 7">Belongs to the 2-oxoacid dehydrogenase family.</text>
</comment>
<sequence>MAKFELKLPKMGESVAEATITSWLKEVGDTIEADEAVLEIATDKVDSEVPSEVDGVLVEKLFNVDDVVQVGQTIAVIETEGGGTVEVTAPAATTEPIVASEVPKAAADVAQTVIAAKASVEPVVSTEDRFYSPLVKNIAKQEGVTQAELDTIPGTGKDNRVTKNDIKAYLESRSSAPVAAPVVEQVIPSKVETVSNVAQNVASESVKVEAEVPQEKAQPIAEKSKTEKPEEKSSEKPIAISQGDEIIEMTRMGKLISKYMVDSVQTSAHVQSFIEADVTAIWNWRKKVKDDFMKREGENLTFTPIFMEAVTKALKEFPMMNISVQGDKIIKKKAINVGMAAALPDGNLIVPVIKNADQLNLLGMVKRVNDLATRARENKLNPDDIQGGTYTVTNVGTFGSIMGTPIINQPQVGILALGAIRKTPSVIEGPQGDYIGIRYKMFLSHSYDHRVVNGALGGQFVKAVKDHLESWDINHEI</sequence>
<keyword evidence="4 7" id="KW-0808">Transferase</keyword>
<gene>
    <name evidence="11" type="ORF">HNV10_06495</name>
</gene>
<dbReference type="InterPro" id="IPR003016">
    <property type="entry name" value="2-oxoA_DH_lipoyl-BS"/>
</dbReference>
<dbReference type="SUPFAM" id="SSF47005">
    <property type="entry name" value="Peripheral subunit-binding domain of 2-oxo acid dehydrogenase complex"/>
    <property type="match status" value="1"/>
</dbReference>
<feature type="domain" description="Peripheral subunit-binding (PSBD)" evidence="10">
    <location>
        <begin position="130"/>
        <end position="170"/>
    </location>
</feature>
<dbReference type="SUPFAM" id="SSF52777">
    <property type="entry name" value="CoA-dependent acyltransferases"/>
    <property type="match status" value="1"/>
</dbReference>
<dbReference type="Pfam" id="PF00364">
    <property type="entry name" value="Biotin_lipoyl"/>
    <property type="match status" value="1"/>
</dbReference>
<feature type="region of interest" description="Disordered" evidence="8">
    <location>
        <begin position="210"/>
        <end position="238"/>
    </location>
</feature>
<evidence type="ECO:0000256" key="1">
    <source>
        <dbReference type="ARBA" id="ARBA00001938"/>
    </source>
</evidence>
<dbReference type="Pfam" id="PF02817">
    <property type="entry name" value="E3_binding"/>
    <property type="match status" value="1"/>
</dbReference>
<feature type="domain" description="Lipoyl-binding" evidence="9">
    <location>
        <begin position="3"/>
        <end position="78"/>
    </location>
</feature>
<keyword evidence="5 7" id="KW-0450">Lipoyl</keyword>
<comment type="caution">
    <text evidence="11">The sequence shown here is derived from an EMBL/GenBank/DDBJ whole genome shotgun (WGS) entry which is preliminary data.</text>
</comment>
<dbReference type="Pfam" id="PF00198">
    <property type="entry name" value="2-oxoacid_dh"/>
    <property type="match status" value="1"/>
</dbReference>
<keyword evidence="12" id="KW-1185">Reference proteome</keyword>
<evidence type="ECO:0000256" key="3">
    <source>
        <dbReference type="ARBA" id="ARBA00011484"/>
    </source>
</evidence>
<dbReference type="InterPro" id="IPR001078">
    <property type="entry name" value="2-oxoacid_DH_actylTfrase"/>
</dbReference>
<proteinExistence type="inferred from homology"/>
<dbReference type="Gene3D" id="2.40.50.100">
    <property type="match status" value="1"/>
</dbReference>
<evidence type="ECO:0000256" key="2">
    <source>
        <dbReference type="ARBA" id="ARBA00007317"/>
    </source>
</evidence>
<evidence type="ECO:0000313" key="12">
    <source>
        <dbReference type="Proteomes" id="UP000805085"/>
    </source>
</evidence>
<evidence type="ECO:0000259" key="9">
    <source>
        <dbReference type="PROSITE" id="PS50968"/>
    </source>
</evidence>
<evidence type="ECO:0000256" key="5">
    <source>
        <dbReference type="ARBA" id="ARBA00022823"/>
    </source>
</evidence>
<accession>A0ABX2E464</accession>
<dbReference type="CDD" id="cd06849">
    <property type="entry name" value="lipoyl_domain"/>
    <property type="match status" value="1"/>
</dbReference>
<dbReference type="RefSeq" id="WP_173300509.1">
    <property type="nucleotide sequence ID" value="NZ_JABRWQ010000002.1"/>
</dbReference>
<protein>
    <recommendedName>
        <fullName evidence="7">Dihydrolipoamide acetyltransferase component of pyruvate dehydrogenase complex</fullName>
        <ecNumber evidence="7">2.3.1.-</ecNumber>
    </recommendedName>
</protein>
<dbReference type="InterPro" id="IPR036625">
    <property type="entry name" value="E3-bd_dom_sf"/>
</dbReference>